<comment type="caution">
    <text evidence="1">The sequence shown here is derived from an EMBL/GenBank/DDBJ whole genome shotgun (WGS) entry which is preliminary data.</text>
</comment>
<dbReference type="Proteomes" id="UP000095552">
    <property type="component" value="Unassembled WGS sequence"/>
</dbReference>
<name>A0A1E5T1G1_9BACT</name>
<dbReference type="Gene3D" id="2.60.120.620">
    <property type="entry name" value="q2cbj1_9rhob like domain"/>
    <property type="match status" value="1"/>
</dbReference>
<keyword evidence="2" id="KW-1185">Reference proteome</keyword>
<proteinExistence type="predicted"/>
<dbReference type="EMBL" id="MDGQ01000005">
    <property type="protein sequence ID" value="OEK05218.1"/>
    <property type="molecule type" value="Genomic_DNA"/>
</dbReference>
<dbReference type="GO" id="GO:0016706">
    <property type="term" value="F:2-oxoglutarate-dependent dioxygenase activity"/>
    <property type="evidence" value="ECO:0007669"/>
    <property type="project" value="UniProtKB-ARBA"/>
</dbReference>
<dbReference type="SUPFAM" id="SSF51197">
    <property type="entry name" value="Clavaminate synthase-like"/>
    <property type="match status" value="1"/>
</dbReference>
<reference evidence="1 2" key="1">
    <citation type="submission" date="2016-08" db="EMBL/GenBank/DDBJ databases">
        <title>Draft genome of Fabibacter sp. strain SK-8.</title>
        <authorList>
            <person name="Wong S.-K."/>
            <person name="Hamasaki K."/>
            <person name="Yoshizawa S."/>
        </authorList>
    </citation>
    <scope>NUCLEOTIDE SEQUENCE [LARGE SCALE GENOMIC DNA]</scope>
    <source>
        <strain evidence="1 2">SK-8</strain>
    </source>
</reference>
<evidence type="ECO:0000313" key="2">
    <source>
        <dbReference type="Proteomes" id="UP000095552"/>
    </source>
</evidence>
<dbReference type="RefSeq" id="WP_069836722.1">
    <property type="nucleotide sequence ID" value="NZ_MDGQ01000005.1"/>
</dbReference>
<sequence>MTDNSLLFRELDNQDLQNFRNDGFCLKSDFVNQSFVDKIRDKAKSVFARQITAQNIELESLEDVHFEKALYALFKKDFHAFIGAAKLCQHTMELHQLAIADDLINNLKVLGLEEPAICVKPIIFFNSRHISKIEGHYKTPGHQDWRSMQGSINSMVVWIPLMDLNRELGTLEIVPGSHRSGLYKSEEDEWFRNIPESEIPESEYVSIDVKKGDALFFSSFLVHRSGNNSSENIRWSMHFRYNDMNESTFIERKFPHPYKVYHPEKGLVTPDFPKRQDLAKVFL</sequence>
<dbReference type="OrthoDB" id="976214at2"/>
<dbReference type="AlphaFoldDB" id="A0A1E5T1G1"/>
<dbReference type="PANTHER" id="PTHR20883">
    <property type="entry name" value="PHYTANOYL-COA DIOXYGENASE DOMAIN CONTAINING 1"/>
    <property type="match status" value="1"/>
</dbReference>
<dbReference type="Pfam" id="PF05721">
    <property type="entry name" value="PhyH"/>
    <property type="match status" value="1"/>
</dbReference>
<accession>A0A1E5T1G1</accession>
<gene>
    <name evidence="1" type="ORF">BFP71_17600</name>
</gene>
<dbReference type="InterPro" id="IPR008775">
    <property type="entry name" value="Phytyl_CoA_dOase-like"/>
</dbReference>
<dbReference type="GO" id="GO:0005506">
    <property type="term" value="F:iron ion binding"/>
    <property type="evidence" value="ECO:0007669"/>
    <property type="project" value="UniProtKB-ARBA"/>
</dbReference>
<evidence type="ECO:0008006" key="3">
    <source>
        <dbReference type="Google" id="ProtNLM"/>
    </source>
</evidence>
<dbReference type="STRING" id="1563681.BFP71_17600"/>
<protein>
    <recommendedName>
        <fullName evidence="3">Phytanoyl-CoA dioxygenase</fullName>
    </recommendedName>
</protein>
<organism evidence="1 2">
    <name type="scientific">Roseivirga misakiensis</name>
    <dbReference type="NCBI Taxonomy" id="1563681"/>
    <lineage>
        <taxon>Bacteria</taxon>
        <taxon>Pseudomonadati</taxon>
        <taxon>Bacteroidota</taxon>
        <taxon>Cytophagia</taxon>
        <taxon>Cytophagales</taxon>
        <taxon>Roseivirgaceae</taxon>
        <taxon>Roseivirga</taxon>
    </lineage>
</organism>
<dbReference type="PANTHER" id="PTHR20883:SF14">
    <property type="entry name" value="PHYTANOYL-COA DIOXYGENASE"/>
    <property type="match status" value="1"/>
</dbReference>
<evidence type="ECO:0000313" key="1">
    <source>
        <dbReference type="EMBL" id="OEK05218.1"/>
    </source>
</evidence>